<feature type="compositionally biased region" description="Basic residues" evidence="1">
    <location>
        <begin position="66"/>
        <end position="78"/>
    </location>
</feature>
<dbReference type="WBParaSite" id="MhA1_Contig1294.frz3.gene1">
    <property type="protein sequence ID" value="MhA1_Contig1294.frz3.gene1"/>
    <property type="gene ID" value="MhA1_Contig1294.frz3.gene1"/>
</dbReference>
<dbReference type="AlphaFoldDB" id="A0A1I8B421"/>
<evidence type="ECO:0000256" key="1">
    <source>
        <dbReference type="SAM" id="MobiDB-lite"/>
    </source>
</evidence>
<reference evidence="3" key="1">
    <citation type="submission" date="2016-11" db="UniProtKB">
        <authorList>
            <consortium name="WormBaseParasite"/>
        </authorList>
    </citation>
    <scope>IDENTIFICATION</scope>
</reference>
<proteinExistence type="predicted"/>
<feature type="region of interest" description="Disordered" evidence="1">
    <location>
        <begin position="66"/>
        <end position="142"/>
    </location>
</feature>
<feature type="compositionally biased region" description="Basic and acidic residues" evidence="1">
    <location>
        <begin position="99"/>
        <end position="110"/>
    </location>
</feature>
<protein>
    <submittedName>
        <fullName evidence="3">NTP_transf_2 domain-containing protein</fullName>
    </submittedName>
</protein>
<name>A0A1I8B421_MELHA</name>
<keyword evidence="2" id="KW-1185">Reference proteome</keyword>
<accession>A0A1I8B421</accession>
<dbReference type="Proteomes" id="UP000095281">
    <property type="component" value="Unplaced"/>
</dbReference>
<dbReference type="Gene3D" id="3.30.460.10">
    <property type="entry name" value="Beta Polymerase, domain 2"/>
    <property type="match status" value="1"/>
</dbReference>
<dbReference type="InterPro" id="IPR043519">
    <property type="entry name" value="NT_sf"/>
</dbReference>
<organism evidence="2 3">
    <name type="scientific">Meloidogyne hapla</name>
    <name type="common">Root-knot nematode worm</name>
    <dbReference type="NCBI Taxonomy" id="6305"/>
    <lineage>
        <taxon>Eukaryota</taxon>
        <taxon>Metazoa</taxon>
        <taxon>Ecdysozoa</taxon>
        <taxon>Nematoda</taxon>
        <taxon>Chromadorea</taxon>
        <taxon>Rhabditida</taxon>
        <taxon>Tylenchina</taxon>
        <taxon>Tylenchomorpha</taxon>
        <taxon>Tylenchoidea</taxon>
        <taxon>Meloidogynidae</taxon>
        <taxon>Meloidogyninae</taxon>
        <taxon>Meloidogyne</taxon>
    </lineage>
</organism>
<evidence type="ECO:0000313" key="3">
    <source>
        <dbReference type="WBParaSite" id="MhA1_Contig1294.frz3.gene1"/>
    </source>
</evidence>
<sequence>MEIYGENQINNDLAYFIPLDAIDEIIELIKNEINNSSIVPFKNEEWENVLNDKMWDKNYVLVKKTKNVKKDNKKKQGKKNNSVKLNDNESNINEGVNQKNEEEKSEKMENDQILELKTSENKEGSEESEISENSQNVKKSKKNLIKRLNQKRERKIINKSLALKESLESFTKKEKMMELYREFVKDPTKEKSKQLNIAVYIYEISTRFKWLEEIKKEWPLIYEAMFLLKGENKVLNKLKEKLINFKEKILSENLIENINEFEIYLHKLLKELIYVVEGIWDGRFNGNVDFKEIEIVREQLNYLIIVQALEEDGNEEYLSWEDIEREEKNKIVGILFNKEIIMEQNKIIKNVDNYLKDWKIIKNQRLIDNQDILNCDKAKYIQPEPFQQIYFDAKSENVTSEELEYLLETQIRNPELSEKCLDTIRSSITDWAKIINKEIKLLVGGSYMLGIDTIGSDIDLIIVLHENNDFAGIKKFFGTEKSICEGQKNIKCNDQSLYCLLCKVY</sequence>
<evidence type="ECO:0000313" key="2">
    <source>
        <dbReference type="Proteomes" id="UP000095281"/>
    </source>
</evidence>
<dbReference type="SUPFAM" id="SSF81301">
    <property type="entry name" value="Nucleotidyltransferase"/>
    <property type="match status" value="1"/>
</dbReference>